<proteinExistence type="predicted"/>
<evidence type="ECO:0000313" key="2">
    <source>
        <dbReference type="Proteomes" id="UP000198977"/>
    </source>
</evidence>
<organism evidence="1 2">
    <name type="scientific">Sulfitobacter brevis</name>
    <dbReference type="NCBI Taxonomy" id="74348"/>
    <lineage>
        <taxon>Bacteria</taxon>
        <taxon>Pseudomonadati</taxon>
        <taxon>Pseudomonadota</taxon>
        <taxon>Alphaproteobacteria</taxon>
        <taxon>Rhodobacterales</taxon>
        <taxon>Roseobacteraceae</taxon>
        <taxon>Sulfitobacter</taxon>
    </lineage>
</organism>
<reference evidence="1 2" key="1">
    <citation type="submission" date="2016-10" db="EMBL/GenBank/DDBJ databases">
        <authorList>
            <person name="de Groot N.N."/>
        </authorList>
    </citation>
    <scope>NUCLEOTIDE SEQUENCE [LARGE SCALE GENOMIC DNA]</scope>
    <source>
        <strain evidence="1 2">DSM 11443</strain>
    </source>
</reference>
<dbReference type="OrthoDB" id="7866436at2"/>
<sequence>MSYTYIRREEDLEHMAARAISSGANFADLYARFGPVLKGYHRRSLPHTLNRLACGEVFDAQDDECVSAMGEALVAAANDILPGYGNRILHECTHGDLLSSKMLEDFRGLILRWQSFALVRGQVRARMAARRVLAEIGVGG</sequence>
<evidence type="ECO:0000313" key="1">
    <source>
        <dbReference type="EMBL" id="SFF05970.1"/>
    </source>
</evidence>
<dbReference type="AlphaFoldDB" id="A0A1I2FMY9"/>
<keyword evidence="2" id="KW-1185">Reference proteome</keyword>
<dbReference type="STRING" id="74348.SAMN04488523_11645"/>
<dbReference type="RefSeq" id="WP_093925160.1">
    <property type="nucleotide sequence ID" value="NZ_FOMW01000016.1"/>
</dbReference>
<protein>
    <submittedName>
        <fullName evidence="1">Uncharacterized protein</fullName>
    </submittedName>
</protein>
<gene>
    <name evidence="1" type="ORF">SAMN04488523_11645</name>
</gene>
<dbReference type="Proteomes" id="UP000198977">
    <property type="component" value="Unassembled WGS sequence"/>
</dbReference>
<accession>A0A1I2FMY9</accession>
<name>A0A1I2FMY9_9RHOB</name>
<dbReference type="EMBL" id="FOMW01000016">
    <property type="protein sequence ID" value="SFF05970.1"/>
    <property type="molecule type" value="Genomic_DNA"/>
</dbReference>